<keyword evidence="1" id="KW-0472">Membrane</keyword>
<feature type="transmembrane region" description="Helical" evidence="1">
    <location>
        <begin position="12"/>
        <end position="31"/>
    </location>
</feature>
<keyword evidence="1" id="KW-0812">Transmembrane</keyword>
<evidence type="ECO:0000256" key="1">
    <source>
        <dbReference type="SAM" id="Phobius"/>
    </source>
</evidence>
<sequence>MKLQIMYVNENYLVNVFMLITRVSCRSVLIGPTDSYFVLFFFK</sequence>
<reference evidence="2" key="2">
    <citation type="journal article" date="2015" name="Fish Shellfish Immunol.">
        <title>Early steps in the European eel (Anguilla anguilla)-Vibrio vulnificus interaction in the gills: Role of the RtxA13 toxin.</title>
        <authorList>
            <person name="Callol A."/>
            <person name="Pajuelo D."/>
            <person name="Ebbesson L."/>
            <person name="Teles M."/>
            <person name="MacKenzie S."/>
            <person name="Amaro C."/>
        </authorList>
    </citation>
    <scope>NUCLEOTIDE SEQUENCE</scope>
</reference>
<dbReference type="AlphaFoldDB" id="A0A0E9U3C7"/>
<evidence type="ECO:0000313" key="2">
    <source>
        <dbReference type="EMBL" id="JAH59468.1"/>
    </source>
</evidence>
<proteinExistence type="predicted"/>
<organism evidence="2">
    <name type="scientific">Anguilla anguilla</name>
    <name type="common">European freshwater eel</name>
    <name type="synonym">Muraena anguilla</name>
    <dbReference type="NCBI Taxonomy" id="7936"/>
    <lineage>
        <taxon>Eukaryota</taxon>
        <taxon>Metazoa</taxon>
        <taxon>Chordata</taxon>
        <taxon>Craniata</taxon>
        <taxon>Vertebrata</taxon>
        <taxon>Euteleostomi</taxon>
        <taxon>Actinopterygii</taxon>
        <taxon>Neopterygii</taxon>
        <taxon>Teleostei</taxon>
        <taxon>Anguilliformes</taxon>
        <taxon>Anguillidae</taxon>
        <taxon>Anguilla</taxon>
    </lineage>
</organism>
<reference evidence="2" key="1">
    <citation type="submission" date="2014-11" db="EMBL/GenBank/DDBJ databases">
        <authorList>
            <person name="Amaro Gonzalez C."/>
        </authorList>
    </citation>
    <scope>NUCLEOTIDE SEQUENCE</scope>
</reference>
<name>A0A0E9U3C7_ANGAN</name>
<protein>
    <submittedName>
        <fullName evidence="2">Uncharacterized protein</fullName>
    </submittedName>
</protein>
<dbReference type="EMBL" id="GBXM01049109">
    <property type="protein sequence ID" value="JAH59468.1"/>
    <property type="molecule type" value="Transcribed_RNA"/>
</dbReference>
<keyword evidence="1" id="KW-1133">Transmembrane helix</keyword>
<accession>A0A0E9U3C7</accession>